<evidence type="ECO:0000256" key="1">
    <source>
        <dbReference type="ARBA" id="ARBA00009508"/>
    </source>
</evidence>
<dbReference type="CDD" id="cd20264">
    <property type="entry name" value="Complex1_LYR_LYRM4"/>
    <property type="match status" value="1"/>
</dbReference>
<dbReference type="GO" id="GO:1990221">
    <property type="term" value="C:L-cysteine desulfurase complex"/>
    <property type="evidence" value="ECO:0007669"/>
    <property type="project" value="TreeGrafter"/>
</dbReference>
<comment type="caution">
    <text evidence="3">The sequence shown here is derived from an EMBL/GenBank/DDBJ whole genome shotgun (WGS) entry which is preliminary data.</text>
</comment>
<accession>A0AAD7Y7E6</accession>
<dbReference type="Pfam" id="PF05347">
    <property type="entry name" value="Complex1_LYR"/>
    <property type="match status" value="1"/>
</dbReference>
<evidence type="ECO:0000259" key="2">
    <source>
        <dbReference type="Pfam" id="PF05347"/>
    </source>
</evidence>
<dbReference type="PANTHER" id="PTHR13166">
    <property type="entry name" value="PROTEIN C6ORF149"/>
    <property type="match status" value="1"/>
</dbReference>
<dbReference type="GO" id="GO:0016226">
    <property type="term" value="P:iron-sulfur cluster assembly"/>
    <property type="evidence" value="ECO:0007669"/>
    <property type="project" value="InterPro"/>
</dbReference>
<name>A0AAD7Y7E6_MYTSE</name>
<reference evidence="3" key="1">
    <citation type="submission" date="2023-03" db="EMBL/GenBank/DDBJ databases">
        <title>Chromosome-level genomes of two armyworms, Mythimna separata and Mythimna loreyi, provide insights into the biosynthesis and reception of sex pheromones.</title>
        <authorList>
            <person name="Zhao H."/>
        </authorList>
    </citation>
    <scope>NUCLEOTIDE SEQUENCE</scope>
    <source>
        <strain evidence="3">BeijingLab</strain>
        <tissue evidence="3">Pupa</tissue>
    </source>
</reference>
<protein>
    <recommendedName>
        <fullName evidence="2">Complex 1 LYR protein domain-containing protein</fullName>
    </recommendedName>
</protein>
<dbReference type="GO" id="GO:0005739">
    <property type="term" value="C:mitochondrion"/>
    <property type="evidence" value="ECO:0007669"/>
    <property type="project" value="TreeGrafter"/>
</dbReference>
<keyword evidence="4" id="KW-1185">Reference proteome</keyword>
<evidence type="ECO:0000313" key="3">
    <source>
        <dbReference type="EMBL" id="KAJ8704712.1"/>
    </source>
</evidence>
<dbReference type="InterPro" id="IPR008011">
    <property type="entry name" value="Complex1_LYR_dom"/>
</dbReference>
<gene>
    <name evidence="3" type="ORF">PYW07_011900</name>
</gene>
<feature type="domain" description="Complex 1 LYR protein" evidence="2">
    <location>
        <begin position="8"/>
        <end position="65"/>
    </location>
</feature>
<organism evidence="3 4">
    <name type="scientific">Mythimna separata</name>
    <name type="common">Oriental armyworm</name>
    <name type="synonym">Pseudaletia separata</name>
    <dbReference type="NCBI Taxonomy" id="271217"/>
    <lineage>
        <taxon>Eukaryota</taxon>
        <taxon>Metazoa</taxon>
        <taxon>Ecdysozoa</taxon>
        <taxon>Arthropoda</taxon>
        <taxon>Hexapoda</taxon>
        <taxon>Insecta</taxon>
        <taxon>Pterygota</taxon>
        <taxon>Neoptera</taxon>
        <taxon>Endopterygota</taxon>
        <taxon>Lepidoptera</taxon>
        <taxon>Glossata</taxon>
        <taxon>Ditrysia</taxon>
        <taxon>Noctuoidea</taxon>
        <taxon>Noctuidae</taxon>
        <taxon>Noctuinae</taxon>
        <taxon>Hadenini</taxon>
        <taxon>Mythimna</taxon>
    </lineage>
</organism>
<proteinExistence type="inferred from homology"/>
<dbReference type="AlphaFoldDB" id="A0AAD7Y7E6"/>
<sequence>MASSVTRREILSLYKLLLREADKFSNYNFRAYALRRVKDGFRDNKSLTEPKQIMKQYDFARENLAIIRRQIIVGDLYRTEKLVIESKQ</sequence>
<dbReference type="InterPro" id="IPR045297">
    <property type="entry name" value="Complex1_LYR_LYRM4"/>
</dbReference>
<dbReference type="InterPro" id="IPR051522">
    <property type="entry name" value="ISC_assembly_LYR"/>
</dbReference>
<dbReference type="EMBL" id="JARGEI010000031">
    <property type="protein sequence ID" value="KAJ8704712.1"/>
    <property type="molecule type" value="Genomic_DNA"/>
</dbReference>
<dbReference type="PANTHER" id="PTHR13166:SF7">
    <property type="entry name" value="LYR MOTIF-CONTAINING PROTEIN 4"/>
    <property type="match status" value="1"/>
</dbReference>
<evidence type="ECO:0000313" key="4">
    <source>
        <dbReference type="Proteomes" id="UP001231518"/>
    </source>
</evidence>
<comment type="similarity">
    <text evidence="1">Belongs to the complex I LYR family.</text>
</comment>
<dbReference type="Proteomes" id="UP001231518">
    <property type="component" value="Chromosome 29"/>
</dbReference>